<evidence type="ECO:0000313" key="1">
    <source>
        <dbReference type="EMBL" id="GBM54343.1"/>
    </source>
</evidence>
<evidence type="ECO:0000313" key="2">
    <source>
        <dbReference type="Proteomes" id="UP000499080"/>
    </source>
</evidence>
<reference evidence="1 2" key="1">
    <citation type="journal article" date="2019" name="Sci. Rep.">
        <title>Orb-weaving spider Araneus ventricosus genome elucidates the spidroin gene catalogue.</title>
        <authorList>
            <person name="Kono N."/>
            <person name="Nakamura H."/>
            <person name="Ohtoshi R."/>
            <person name="Moran D.A.P."/>
            <person name="Shinohara A."/>
            <person name="Yoshida Y."/>
            <person name="Fujiwara M."/>
            <person name="Mori M."/>
            <person name="Tomita M."/>
            <person name="Arakawa K."/>
        </authorList>
    </citation>
    <scope>NUCLEOTIDE SEQUENCE [LARGE SCALE GENOMIC DNA]</scope>
</reference>
<name>A0A4Y2GL66_ARAVE</name>
<protein>
    <recommendedName>
        <fullName evidence="3">Transposase Tc1-like domain-containing protein</fullName>
    </recommendedName>
</protein>
<gene>
    <name evidence="1" type="ORF">AVEN_259204_1</name>
</gene>
<organism evidence="1 2">
    <name type="scientific">Araneus ventricosus</name>
    <name type="common">Orbweaver spider</name>
    <name type="synonym">Epeira ventricosa</name>
    <dbReference type="NCBI Taxonomy" id="182803"/>
    <lineage>
        <taxon>Eukaryota</taxon>
        <taxon>Metazoa</taxon>
        <taxon>Ecdysozoa</taxon>
        <taxon>Arthropoda</taxon>
        <taxon>Chelicerata</taxon>
        <taxon>Arachnida</taxon>
        <taxon>Araneae</taxon>
        <taxon>Araneomorphae</taxon>
        <taxon>Entelegynae</taxon>
        <taxon>Araneoidea</taxon>
        <taxon>Araneidae</taxon>
        <taxon>Araneus</taxon>
    </lineage>
</organism>
<dbReference type="AlphaFoldDB" id="A0A4Y2GL66"/>
<comment type="caution">
    <text evidence="1">The sequence shown here is derived from an EMBL/GenBank/DDBJ whole genome shotgun (WGS) entry which is preliminary data.</text>
</comment>
<sequence>MQKQRAMCHFKAIIAERVIRGCGKDVKKGQIIAQHQGKKSCMEIAEVTSIGFCTVQFIIKSWKDVMNQHIREKKCGGKTILNNRDGRSLKRLIKSNRQKSTLELKNSFDKGSKTISTRAIRRELKGMGLKSCSAAKEVSSYCD</sequence>
<evidence type="ECO:0008006" key="3">
    <source>
        <dbReference type="Google" id="ProtNLM"/>
    </source>
</evidence>
<accession>A0A4Y2GL66</accession>
<proteinExistence type="predicted"/>
<keyword evidence="2" id="KW-1185">Reference proteome</keyword>
<dbReference type="EMBL" id="BGPR01001455">
    <property type="protein sequence ID" value="GBM54343.1"/>
    <property type="molecule type" value="Genomic_DNA"/>
</dbReference>
<dbReference type="Proteomes" id="UP000499080">
    <property type="component" value="Unassembled WGS sequence"/>
</dbReference>